<dbReference type="InterPro" id="IPR038071">
    <property type="entry name" value="UROD/MetE-like_sf"/>
</dbReference>
<dbReference type="EMBL" id="CP155573">
    <property type="protein sequence ID" value="XFO64505.1"/>
    <property type="molecule type" value="Genomic_DNA"/>
</dbReference>
<dbReference type="InterPro" id="IPR052024">
    <property type="entry name" value="Methanogen_methyltrans"/>
</dbReference>
<proteinExistence type="predicted"/>
<reference evidence="2" key="1">
    <citation type="submission" date="2024-05" db="EMBL/GenBank/DDBJ databases">
        <title>Isolation and characterization of Sporomusa carbonis sp. nov., a carboxydotrophic hydrogenogen in the genus of Sporomusa isolated from a charcoal burning pile.</title>
        <authorList>
            <person name="Boeer T."/>
            <person name="Rosenbaum F."/>
            <person name="Eysell L."/>
            <person name="Mueller V."/>
            <person name="Daniel R."/>
            <person name="Poehlein A."/>
        </authorList>
    </citation>
    <scope>NUCLEOTIDE SEQUENCE [LARGE SCALE GENOMIC DNA]</scope>
    <source>
        <strain evidence="2">DSM 10669</strain>
    </source>
</reference>
<keyword evidence="3" id="KW-1185">Reference proteome</keyword>
<name>A0ABZ3IFP5_9FIRM</name>
<evidence type="ECO:0000259" key="1">
    <source>
        <dbReference type="Pfam" id="PF01208"/>
    </source>
</evidence>
<gene>
    <name evidence="2" type="primary">hemE_3</name>
    <name evidence="2" type="ORF">SPSIL_006070</name>
</gene>
<dbReference type="GO" id="GO:0004853">
    <property type="term" value="F:uroporphyrinogen decarboxylase activity"/>
    <property type="evidence" value="ECO:0007669"/>
    <property type="project" value="UniProtKB-EC"/>
</dbReference>
<accession>A0ABZ3IFP5</accession>
<dbReference type="SUPFAM" id="SSF51726">
    <property type="entry name" value="UROD/MetE-like"/>
    <property type="match status" value="1"/>
</dbReference>
<dbReference type="Pfam" id="PF01208">
    <property type="entry name" value="URO-D"/>
    <property type="match status" value="1"/>
</dbReference>
<keyword evidence="2" id="KW-0456">Lyase</keyword>
<feature type="domain" description="Uroporphyrinogen decarboxylase (URO-D)" evidence="1">
    <location>
        <begin position="185"/>
        <end position="375"/>
    </location>
</feature>
<protein>
    <submittedName>
        <fullName evidence="2">Uroporphyrinogen decarboxylase</fullName>
        <ecNumber evidence="2">4.1.1.37</ecNumber>
    </submittedName>
</protein>
<dbReference type="PANTHER" id="PTHR47099">
    <property type="entry name" value="METHYLCOBAMIDE:COM METHYLTRANSFERASE MTBA"/>
    <property type="match status" value="1"/>
</dbReference>
<dbReference type="Proteomes" id="UP000216752">
    <property type="component" value="Chromosome"/>
</dbReference>
<sequence>MTAKKDQMTAEERLVATINLEPVDRVVCAPMIDQYAGQFAGIINKEFMWDWKKCMDSLDKVKEAYPIWDSNPFIMCERYAPLMKKVGLMRTAMPGVELPDNASFQMHEVEITTREDYDLLIKEGLLAYVGKFNQVAHGTNPEEQLAAIMEKGKLLLDENQRTQRRGQSSTWGILGGSAPDVLSMSRSLEKFFKDVIQIPDKVYEAMIVVTDGMIELLSAQADQTGIRRAFIGDSRSSAQWISLKKFEKLFMPVMKRLVNGLDQKGIIPILHLDSDWTKNLPYLLELPAKKFVVQLDGSTDIFKAKEILDGHCAIMGDMAAALLTVGSPSEVDAYAKKLFEVVGKGGGFIYSSGCCVPMNAKHENMKAFFDAVEKYGRYN</sequence>
<organism evidence="2 3">
    <name type="scientific">Sporomusa silvacetica DSM 10669</name>
    <dbReference type="NCBI Taxonomy" id="1123289"/>
    <lineage>
        <taxon>Bacteria</taxon>
        <taxon>Bacillati</taxon>
        <taxon>Bacillota</taxon>
        <taxon>Negativicutes</taxon>
        <taxon>Selenomonadales</taxon>
        <taxon>Sporomusaceae</taxon>
        <taxon>Sporomusa</taxon>
    </lineage>
</organism>
<dbReference type="Gene3D" id="3.20.20.210">
    <property type="match status" value="1"/>
</dbReference>
<evidence type="ECO:0000313" key="3">
    <source>
        <dbReference type="Proteomes" id="UP000216752"/>
    </source>
</evidence>
<evidence type="ECO:0000313" key="2">
    <source>
        <dbReference type="EMBL" id="XFO64505.1"/>
    </source>
</evidence>
<dbReference type="PANTHER" id="PTHR47099:SF1">
    <property type="entry name" value="METHYLCOBAMIDE:COM METHYLTRANSFERASE MTBA"/>
    <property type="match status" value="1"/>
</dbReference>
<dbReference type="InterPro" id="IPR000257">
    <property type="entry name" value="Uroporphyrinogen_deCOase"/>
</dbReference>
<dbReference type="EC" id="4.1.1.37" evidence="2"/>
<dbReference type="RefSeq" id="WP_094605752.1">
    <property type="nucleotide sequence ID" value="NZ_CP155573.1"/>
</dbReference>